<dbReference type="InterPro" id="IPR029472">
    <property type="entry name" value="Copia-like_N"/>
</dbReference>
<protein>
    <submittedName>
        <fullName evidence="3">Uncharacterized protein LOC111441691</fullName>
    </submittedName>
</protein>
<evidence type="ECO:0000313" key="3">
    <source>
        <dbReference type="RefSeq" id="XP_022934547.1"/>
    </source>
</evidence>
<accession>A0A6J1F330</accession>
<dbReference type="Pfam" id="PF14244">
    <property type="entry name" value="Retrotran_gag_3"/>
    <property type="match status" value="1"/>
</dbReference>
<organism evidence="2 3">
    <name type="scientific">Cucurbita moschata</name>
    <name type="common">Winter crookneck squash</name>
    <name type="synonym">Cucurbita pepo var. moschata</name>
    <dbReference type="NCBI Taxonomy" id="3662"/>
    <lineage>
        <taxon>Eukaryota</taxon>
        <taxon>Viridiplantae</taxon>
        <taxon>Streptophyta</taxon>
        <taxon>Embryophyta</taxon>
        <taxon>Tracheophyta</taxon>
        <taxon>Spermatophyta</taxon>
        <taxon>Magnoliopsida</taxon>
        <taxon>eudicotyledons</taxon>
        <taxon>Gunneridae</taxon>
        <taxon>Pentapetalae</taxon>
        <taxon>rosids</taxon>
        <taxon>fabids</taxon>
        <taxon>Cucurbitales</taxon>
        <taxon>Cucurbitaceae</taxon>
        <taxon>Cucurbiteae</taxon>
        <taxon>Cucurbita</taxon>
    </lineage>
</organism>
<keyword evidence="2" id="KW-1185">Reference proteome</keyword>
<dbReference type="PANTHER" id="PTHR37610:SF60">
    <property type="entry name" value="RETROTRANSPOSON COPIA-LIKE N-TERMINAL DOMAIN-CONTAINING PROTEIN"/>
    <property type="match status" value="1"/>
</dbReference>
<sequence>MAESAKYSFKNSDVDSTHPYYIHHSDQPGYSLVPIKLNGTNYQSRSKSVMHALIAKKKIGFIDGTIEEPSQDANSIEFELWNQCNGMIISWLTHSVEADIAEGIIYAKTARQVWVDLHDQFSQKNSPAIFQIQRSIGMMSQIVQALSALNHRPFGNSDNNINVAVELQII</sequence>
<reference evidence="3" key="1">
    <citation type="submission" date="2025-08" db="UniProtKB">
        <authorList>
            <consortium name="RefSeq"/>
        </authorList>
    </citation>
    <scope>IDENTIFICATION</scope>
    <source>
        <tissue evidence="3">Young leaves</tissue>
    </source>
</reference>
<dbReference type="KEGG" id="cmos:111441691"/>
<dbReference type="PANTHER" id="PTHR37610">
    <property type="entry name" value="CCHC-TYPE DOMAIN-CONTAINING PROTEIN"/>
    <property type="match status" value="1"/>
</dbReference>
<name>A0A6J1F330_CUCMO</name>
<dbReference type="Proteomes" id="UP000504609">
    <property type="component" value="Unplaced"/>
</dbReference>
<evidence type="ECO:0000313" key="2">
    <source>
        <dbReference type="Proteomes" id="UP000504609"/>
    </source>
</evidence>
<feature type="domain" description="Retrotransposon Copia-like N-terminal" evidence="1">
    <location>
        <begin position="23"/>
        <end position="70"/>
    </location>
</feature>
<proteinExistence type="predicted"/>
<dbReference type="RefSeq" id="XP_022934547.1">
    <property type="nucleotide sequence ID" value="XM_023078779.1"/>
</dbReference>
<dbReference type="AlphaFoldDB" id="A0A6J1F330"/>
<evidence type="ECO:0000259" key="1">
    <source>
        <dbReference type="Pfam" id="PF14244"/>
    </source>
</evidence>
<dbReference type="GeneID" id="111441691"/>
<gene>
    <name evidence="3" type="primary">LOC111441691</name>
</gene>